<evidence type="ECO:0000313" key="2">
    <source>
        <dbReference type="Proteomes" id="UP001209257"/>
    </source>
</evidence>
<organism evidence="1 2">
    <name type="scientific">Alteromonas salexigens</name>
    <dbReference type="NCBI Taxonomy" id="2982530"/>
    <lineage>
        <taxon>Bacteria</taxon>
        <taxon>Pseudomonadati</taxon>
        <taxon>Pseudomonadota</taxon>
        <taxon>Gammaproteobacteria</taxon>
        <taxon>Alteromonadales</taxon>
        <taxon>Alteromonadaceae</taxon>
        <taxon>Alteromonas/Salinimonas group</taxon>
        <taxon>Alteromonas</taxon>
    </lineage>
</organism>
<evidence type="ECO:0008006" key="3">
    <source>
        <dbReference type="Google" id="ProtNLM"/>
    </source>
</evidence>
<evidence type="ECO:0000313" key="1">
    <source>
        <dbReference type="EMBL" id="MCU7554449.1"/>
    </source>
</evidence>
<dbReference type="RefSeq" id="WP_262993154.1">
    <property type="nucleotide sequence ID" value="NZ_JAOTJC010000007.1"/>
</dbReference>
<dbReference type="EMBL" id="JAOTJC010000007">
    <property type="protein sequence ID" value="MCU7554449.1"/>
    <property type="molecule type" value="Genomic_DNA"/>
</dbReference>
<dbReference type="Proteomes" id="UP001209257">
    <property type="component" value="Unassembled WGS sequence"/>
</dbReference>
<accession>A0ABT2VMG8</accession>
<gene>
    <name evidence="1" type="ORF">OCL06_07550</name>
</gene>
<dbReference type="InterPro" id="IPR027417">
    <property type="entry name" value="P-loop_NTPase"/>
</dbReference>
<proteinExistence type="predicted"/>
<comment type="caution">
    <text evidence="1">The sequence shown here is derived from an EMBL/GenBank/DDBJ whole genome shotgun (WGS) entry which is preliminary data.</text>
</comment>
<reference evidence="2" key="1">
    <citation type="submission" date="2023-07" db="EMBL/GenBank/DDBJ databases">
        <title>Study on multiphase classification of strain Alteromonas salexigens isolated from the Yellow Sea.</title>
        <authorList>
            <person name="Sun L."/>
        </authorList>
    </citation>
    <scope>NUCLEOTIDE SEQUENCE [LARGE SCALE GENOMIC DNA]</scope>
    <source>
        <strain evidence="2">ASW11-19</strain>
    </source>
</reference>
<dbReference type="SUPFAM" id="SSF52540">
    <property type="entry name" value="P-loop containing nucleoside triphosphate hydrolases"/>
    <property type="match status" value="1"/>
</dbReference>
<name>A0ABT2VMG8_9ALTE</name>
<keyword evidence="2" id="KW-1185">Reference proteome</keyword>
<protein>
    <recommendedName>
        <fullName evidence="3">Sulfotransferase domain-containing protein</fullName>
    </recommendedName>
</protein>
<sequence>MVTKKLDTLYLHIGCEKTGTTSIQHFTYENRDAFEKSGIRVCQSLGKKNNTKIGIYAANEDKGLTQFLGPDTSLQDFRDDVQSALYNEVQDTDCSAMLISCEWLHSQISTTEEFERLRTLFECVASNIQVIMYIRPQHKMAISHYATALKAGYSAPFTFPNTKAGLPYYYNFEAVYQNWCDFVGSGNVTVRVFQPAMLKEGDLLQDFASLFPTTENLNFEMSVENQSLSIQGVNLLRALNYWQRSGDSELTAKEFRKLRQEVADSFKGRLDIASEESAEAFLDAFATVNEALFQQYFEDTGDKIQFV</sequence>